<keyword evidence="2" id="KW-1133">Transmembrane helix</keyword>
<evidence type="ECO:0000256" key="2">
    <source>
        <dbReference type="SAM" id="Phobius"/>
    </source>
</evidence>
<dbReference type="AlphaFoldDB" id="A0ABD0VM42"/>
<keyword evidence="2" id="KW-0472">Membrane</keyword>
<sequence length="263" mass="29010">MVRSGRRSSPYSSGETDGRKASRQGNFWKILGGKVADVWDQLRESSLGSDRSPLRNKQVTGDPIPFGCALDLEWISSCVCLSLDMSLCKLTSDCIPLIEAGMNAPQLKDRPADLAVSQAIVVQTNGITVDLSNSGADIGKDCRILNEALDSSDGSEFVYRMSFLLLFNIPPSTSLALILPKISPVHGIVGKFVNQQSMWLHLGMLISPTYFPVFTYVFLMQPRRYGLKNDQVSKTCFPKEHQRLGPITDLPMKQKEGSKDVSH</sequence>
<accession>A0ABD0VM42</accession>
<evidence type="ECO:0000313" key="4">
    <source>
        <dbReference type="Proteomes" id="UP001552299"/>
    </source>
</evidence>
<name>A0ABD0VM42_DENTH</name>
<comment type="caution">
    <text evidence="3">The sequence shown here is derived from an EMBL/GenBank/DDBJ whole genome shotgun (WGS) entry which is preliminary data.</text>
</comment>
<dbReference type="Proteomes" id="UP001552299">
    <property type="component" value="Unassembled WGS sequence"/>
</dbReference>
<proteinExistence type="predicted"/>
<keyword evidence="4" id="KW-1185">Reference proteome</keyword>
<evidence type="ECO:0000313" key="3">
    <source>
        <dbReference type="EMBL" id="KAL0926207.1"/>
    </source>
</evidence>
<evidence type="ECO:0000256" key="1">
    <source>
        <dbReference type="SAM" id="MobiDB-lite"/>
    </source>
</evidence>
<organism evidence="3 4">
    <name type="scientific">Dendrobium thyrsiflorum</name>
    <name type="common">Pinecone-like raceme dendrobium</name>
    <name type="synonym">Orchid</name>
    <dbReference type="NCBI Taxonomy" id="117978"/>
    <lineage>
        <taxon>Eukaryota</taxon>
        <taxon>Viridiplantae</taxon>
        <taxon>Streptophyta</taxon>
        <taxon>Embryophyta</taxon>
        <taxon>Tracheophyta</taxon>
        <taxon>Spermatophyta</taxon>
        <taxon>Magnoliopsida</taxon>
        <taxon>Liliopsida</taxon>
        <taxon>Asparagales</taxon>
        <taxon>Orchidaceae</taxon>
        <taxon>Epidendroideae</taxon>
        <taxon>Malaxideae</taxon>
        <taxon>Dendrobiinae</taxon>
        <taxon>Dendrobium</taxon>
    </lineage>
</organism>
<reference evidence="3 4" key="1">
    <citation type="journal article" date="2024" name="Plant Biotechnol. J.">
        <title>Dendrobium thyrsiflorum genome and its molecular insights into genes involved in important horticultural traits.</title>
        <authorList>
            <person name="Chen B."/>
            <person name="Wang J.Y."/>
            <person name="Zheng P.J."/>
            <person name="Li K.L."/>
            <person name="Liang Y.M."/>
            <person name="Chen X.F."/>
            <person name="Zhang C."/>
            <person name="Zhao X."/>
            <person name="He X."/>
            <person name="Zhang G.Q."/>
            <person name="Liu Z.J."/>
            <person name="Xu Q."/>
        </authorList>
    </citation>
    <scope>NUCLEOTIDE SEQUENCE [LARGE SCALE GENOMIC DNA]</scope>
    <source>
        <strain evidence="3">GZMU011</strain>
    </source>
</reference>
<feature type="region of interest" description="Disordered" evidence="1">
    <location>
        <begin position="1"/>
        <end position="21"/>
    </location>
</feature>
<gene>
    <name evidence="3" type="ORF">M5K25_002418</name>
</gene>
<keyword evidence="2" id="KW-0812">Transmembrane</keyword>
<dbReference type="EMBL" id="JANQDX010000003">
    <property type="protein sequence ID" value="KAL0926207.1"/>
    <property type="molecule type" value="Genomic_DNA"/>
</dbReference>
<protein>
    <submittedName>
        <fullName evidence="3">Uncharacterized protein</fullName>
    </submittedName>
</protein>
<feature type="transmembrane region" description="Helical" evidence="2">
    <location>
        <begin position="199"/>
        <end position="219"/>
    </location>
</feature>